<accession>A0A8S5VN14</accession>
<dbReference type="EMBL" id="BK035305">
    <property type="protein sequence ID" value="DAG92368.1"/>
    <property type="molecule type" value="Genomic_DNA"/>
</dbReference>
<evidence type="ECO:0000256" key="1">
    <source>
        <dbReference type="SAM" id="Phobius"/>
    </source>
</evidence>
<reference evidence="2" key="1">
    <citation type="journal article" date="2021" name="Proc. Natl. Acad. Sci. U.S.A.">
        <title>A Catalog of Tens of Thousands of Viruses from Human Metagenomes Reveals Hidden Associations with Chronic Diseases.</title>
        <authorList>
            <person name="Tisza M.J."/>
            <person name="Buck C.B."/>
        </authorList>
    </citation>
    <scope>NUCLEOTIDE SEQUENCE</scope>
    <source>
        <strain evidence="2">Ctnaj7</strain>
    </source>
</reference>
<keyword evidence="1" id="KW-1133">Transmembrane helix</keyword>
<name>A0A8S5VN14_9CAUD</name>
<organism evidence="2">
    <name type="scientific">Ackermannviridae sp</name>
    <dbReference type="NCBI Taxonomy" id="2831612"/>
    <lineage>
        <taxon>Viruses</taxon>
        <taxon>Duplodnaviria</taxon>
        <taxon>Heunggongvirae</taxon>
        <taxon>Uroviricota</taxon>
        <taxon>Caudoviricetes</taxon>
        <taxon>Pantevenvirales</taxon>
        <taxon>Ackermannviridae</taxon>
    </lineage>
</organism>
<evidence type="ECO:0000313" key="2">
    <source>
        <dbReference type="EMBL" id="DAG92368.1"/>
    </source>
</evidence>
<proteinExistence type="predicted"/>
<feature type="transmembrane region" description="Helical" evidence="1">
    <location>
        <begin position="127"/>
        <end position="147"/>
    </location>
</feature>
<keyword evidence="1" id="KW-0472">Membrane</keyword>
<protein>
    <submittedName>
        <fullName evidence="2">Uncharacterized protein</fullName>
    </submittedName>
</protein>
<keyword evidence="1" id="KW-0812">Transmembrane</keyword>
<sequence>MSLHGFNNNRRILAKPNTRKVMERISIEEAREITQVAKTEYDKKVSQRMKDEILCLTNSIIYQANGGKYDTHNSIRFRDKDGVTLDKYCMKSIVSYFKDQGYKVEWGENNQSDRYWIRISWYKSPKITWYQWLILIGIPAMLIYGFIKLLSYGI</sequence>